<protein>
    <submittedName>
        <fullName evidence="1">Sarcosine oxidase subunit gamma</fullName>
    </submittedName>
</protein>
<proteinExistence type="predicted"/>
<comment type="caution">
    <text evidence="1">The sequence shown here is derived from an EMBL/GenBank/DDBJ whole genome shotgun (WGS) entry which is preliminary data.</text>
</comment>
<dbReference type="RefSeq" id="WP_283425277.1">
    <property type="nucleotide sequence ID" value="NZ_FXTY01000002.1"/>
</dbReference>
<keyword evidence="2" id="KW-1185">Reference proteome</keyword>
<dbReference type="SUPFAM" id="SSF103025">
    <property type="entry name" value="Folate-binding domain"/>
    <property type="match status" value="1"/>
</dbReference>
<dbReference type="EMBL" id="FXTY01000002">
    <property type="protein sequence ID" value="SMP13624.1"/>
    <property type="molecule type" value="Genomic_DNA"/>
</dbReference>
<dbReference type="Gene3D" id="3.30.1360.120">
    <property type="entry name" value="Probable tRNA modification gtpase trme, domain 1"/>
    <property type="match status" value="1"/>
</dbReference>
<gene>
    <name evidence="1" type="ORF">SAMN06265373_102547</name>
</gene>
<evidence type="ECO:0000313" key="2">
    <source>
        <dbReference type="Proteomes" id="UP001157961"/>
    </source>
</evidence>
<name>A0ABY1NQH9_9RHOB</name>
<dbReference type="Proteomes" id="UP001157961">
    <property type="component" value="Unassembled WGS sequence"/>
</dbReference>
<sequence length="181" mass="19483">MVELRAKTPCEGLLPLSVGEVSLTEELPVSLSMVTARAGRVEACSDLLKSAHGMAMPKPNRATGTTEARAVWFGRDQVMLVGPAPSWSLKNEATLVDQSDAWAVVKLEGAGAEEVLARLVPIDLRGATFKRGHTARTMLGHMTVSITRVGEQAFQIMAFRSMAKTLVHDLQRAMESLAARG</sequence>
<dbReference type="InterPro" id="IPR027266">
    <property type="entry name" value="TrmE/GcvT-like"/>
</dbReference>
<organism evidence="1 2">
    <name type="scientific">Shimia sagamensis</name>
    <dbReference type="NCBI Taxonomy" id="1566352"/>
    <lineage>
        <taxon>Bacteria</taxon>
        <taxon>Pseudomonadati</taxon>
        <taxon>Pseudomonadota</taxon>
        <taxon>Alphaproteobacteria</taxon>
        <taxon>Rhodobacterales</taxon>
        <taxon>Roseobacteraceae</taxon>
    </lineage>
</organism>
<evidence type="ECO:0000313" key="1">
    <source>
        <dbReference type="EMBL" id="SMP13624.1"/>
    </source>
</evidence>
<dbReference type="Gene3D" id="3.30.70.1520">
    <property type="entry name" value="Heterotetrameric sarcosine oxidase"/>
    <property type="match status" value="1"/>
</dbReference>
<reference evidence="1 2" key="1">
    <citation type="submission" date="2017-05" db="EMBL/GenBank/DDBJ databases">
        <authorList>
            <person name="Varghese N."/>
            <person name="Submissions S."/>
        </authorList>
    </citation>
    <scope>NUCLEOTIDE SEQUENCE [LARGE SCALE GENOMIC DNA]</scope>
    <source>
        <strain evidence="1 2">DSM 29734</strain>
    </source>
</reference>
<accession>A0ABY1NQH9</accession>